<keyword evidence="1" id="KW-0472">Membrane</keyword>
<name>A0A556VAN4_BAGYA</name>
<feature type="transmembrane region" description="Helical" evidence="1">
    <location>
        <begin position="57"/>
        <end position="79"/>
    </location>
</feature>
<dbReference type="EMBL" id="VCAZ01000195">
    <property type="protein sequence ID" value="TTF41816.1"/>
    <property type="molecule type" value="Genomic_DNA"/>
</dbReference>
<dbReference type="AlphaFoldDB" id="A0A556VAN4"/>
<comment type="caution">
    <text evidence="2">The sequence shown here is derived from an EMBL/GenBank/DDBJ whole genome shotgun (WGS) entry which is preliminary data.</text>
</comment>
<evidence type="ECO:0000313" key="3">
    <source>
        <dbReference type="Proteomes" id="UP000319801"/>
    </source>
</evidence>
<dbReference type="Proteomes" id="UP000319801">
    <property type="component" value="Unassembled WGS sequence"/>
</dbReference>
<protein>
    <submittedName>
        <fullName evidence="2">Uncharacterized protein</fullName>
    </submittedName>
</protein>
<sequence length="253" mass="26976">MCGTTYIHLTANKRLYSVRSGGSGHGNTNCNCTKTKTENFTQASQTMKALMDFVNELIPVSGNIILIFSALPAAFQLFTHHRAPSVGFLLIACSSLLTLIPLPPALSHIQRDLEWAGEILGPSFSAFGFLWLSEDHWTAHVLLIGSVLLPMLSDWLSEDGLVILTRCVSLSALSCALTVCVFAASGTGVVGSVALSLPALVAPRVGVGSMASLISSQQARELLGWSLKVSMAVGCWTTKAALDSFLHDLKGWD</sequence>
<proteinExistence type="predicted"/>
<keyword evidence="1" id="KW-0812">Transmembrane</keyword>
<evidence type="ECO:0000256" key="1">
    <source>
        <dbReference type="SAM" id="Phobius"/>
    </source>
</evidence>
<accession>A0A556VAN4</accession>
<feature type="transmembrane region" description="Helical" evidence="1">
    <location>
        <begin position="85"/>
        <end position="106"/>
    </location>
</feature>
<organism evidence="2 3">
    <name type="scientific">Bagarius yarrelli</name>
    <name type="common">Goonch</name>
    <name type="synonym">Bagrus yarrelli</name>
    <dbReference type="NCBI Taxonomy" id="175774"/>
    <lineage>
        <taxon>Eukaryota</taxon>
        <taxon>Metazoa</taxon>
        <taxon>Chordata</taxon>
        <taxon>Craniata</taxon>
        <taxon>Vertebrata</taxon>
        <taxon>Euteleostomi</taxon>
        <taxon>Actinopterygii</taxon>
        <taxon>Neopterygii</taxon>
        <taxon>Teleostei</taxon>
        <taxon>Ostariophysi</taxon>
        <taxon>Siluriformes</taxon>
        <taxon>Sisoridae</taxon>
        <taxon>Sisorinae</taxon>
        <taxon>Bagarius</taxon>
    </lineage>
</organism>
<keyword evidence="1" id="KW-1133">Transmembrane helix</keyword>
<keyword evidence="3" id="KW-1185">Reference proteome</keyword>
<reference evidence="2 3" key="1">
    <citation type="journal article" date="2019" name="Genome Biol. Evol.">
        <title>Whole-Genome Sequencing of the Giant Devil Catfish, Bagarius yarrelli.</title>
        <authorList>
            <person name="Jiang W."/>
            <person name="Lv Y."/>
            <person name="Cheng L."/>
            <person name="Yang K."/>
            <person name="Chao B."/>
            <person name="Wang X."/>
            <person name="Li Y."/>
            <person name="Pan X."/>
            <person name="You X."/>
            <person name="Zhang Y."/>
            <person name="Yang J."/>
            <person name="Li J."/>
            <person name="Zhang X."/>
            <person name="Liu S."/>
            <person name="Sun C."/>
            <person name="Yang J."/>
            <person name="Shi Q."/>
        </authorList>
    </citation>
    <scope>NUCLEOTIDE SEQUENCE [LARGE SCALE GENOMIC DNA]</scope>
    <source>
        <strain evidence="2">JWS20170419001</strain>
        <tissue evidence="2">Muscle</tissue>
    </source>
</reference>
<evidence type="ECO:0000313" key="2">
    <source>
        <dbReference type="EMBL" id="TTF41816.1"/>
    </source>
</evidence>
<gene>
    <name evidence="2" type="ORF">Baya_15041</name>
</gene>
<feature type="transmembrane region" description="Helical" evidence="1">
    <location>
        <begin position="163"/>
        <end position="184"/>
    </location>
</feature>
<dbReference type="OrthoDB" id="8941680at2759"/>